<keyword evidence="1" id="KW-1133">Transmembrane helix</keyword>
<evidence type="ECO:0000313" key="2">
    <source>
        <dbReference type="EMBL" id="PKY57488.1"/>
    </source>
</evidence>
<feature type="transmembrane region" description="Helical" evidence="1">
    <location>
        <begin position="20"/>
        <end position="37"/>
    </location>
</feature>
<dbReference type="Proteomes" id="UP000234323">
    <property type="component" value="Unassembled WGS sequence"/>
</dbReference>
<name>A0A2I1HF46_9GLOM</name>
<keyword evidence="1" id="KW-0812">Transmembrane</keyword>
<organism evidence="2 3">
    <name type="scientific">Rhizophagus irregularis</name>
    <dbReference type="NCBI Taxonomy" id="588596"/>
    <lineage>
        <taxon>Eukaryota</taxon>
        <taxon>Fungi</taxon>
        <taxon>Fungi incertae sedis</taxon>
        <taxon>Mucoromycota</taxon>
        <taxon>Glomeromycotina</taxon>
        <taxon>Glomeromycetes</taxon>
        <taxon>Glomerales</taxon>
        <taxon>Glomeraceae</taxon>
        <taxon>Rhizophagus</taxon>
    </lineage>
</organism>
<dbReference type="VEuPathDB" id="FungiDB:RhiirFUN_018515"/>
<keyword evidence="3" id="KW-1185">Reference proteome</keyword>
<proteinExistence type="predicted"/>
<reference evidence="2 3" key="1">
    <citation type="submission" date="2015-10" db="EMBL/GenBank/DDBJ databases">
        <title>Genome analyses suggest a sexual origin of heterokaryosis in a supposedly ancient asexual fungus.</title>
        <authorList>
            <person name="Ropars J."/>
            <person name="Sedzielewska K."/>
            <person name="Noel J."/>
            <person name="Charron P."/>
            <person name="Farinelli L."/>
            <person name="Marton T."/>
            <person name="Kruger M."/>
            <person name="Pelin A."/>
            <person name="Brachmann A."/>
            <person name="Corradi N."/>
        </authorList>
    </citation>
    <scope>NUCLEOTIDE SEQUENCE [LARGE SCALE GENOMIC DNA]</scope>
    <source>
        <strain evidence="2 3">A4</strain>
    </source>
</reference>
<dbReference type="AlphaFoldDB" id="A0A2I1HF46"/>
<evidence type="ECO:0000313" key="3">
    <source>
        <dbReference type="Proteomes" id="UP000234323"/>
    </source>
</evidence>
<dbReference type="EMBL" id="LLXI01002574">
    <property type="protein sequence ID" value="PKY57488.1"/>
    <property type="molecule type" value="Genomic_DNA"/>
</dbReference>
<accession>A0A2I1HF46</accession>
<sequence>MVLFDAYPNYILWQNVIRELAIGLVLIYPINITYTALTKESFSLECLLSLLFSDGLSIYRHVIDFLLLISPISTLYPFAWITGHHVYINDLDSIRRIHNLS</sequence>
<keyword evidence="1" id="KW-0472">Membrane</keyword>
<gene>
    <name evidence="2" type="ORF">RhiirA4_478587</name>
</gene>
<protein>
    <submittedName>
        <fullName evidence="2">Uncharacterized protein</fullName>
    </submittedName>
</protein>
<evidence type="ECO:0000256" key="1">
    <source>
        <dbReference type="SAM" id="Phobius"/>
    </source>
</evidence>
<comment type="caution">
    <text evidence="2">The sequence shown here is derived from an EMBL/GenBank/DDBJ whole genome shotgun (WGS) entry which is preliminary data.</text>
</comment>
<feature type="transmembrane region" description="Helical" evidence="1">
    <location>
        <begin position="58"/>
        <end position="81"/>
    </location>
</feature>